<organism evidence="2 3">
    <name type="scientific">Penicillium chermesinum</name>
    <dbReference type="NCBI Taxonomy" id="63820"/>
    <lineage>
        <taxon>Eukaryota</taxon>
        <taxon>Fungi</taxon>
        <taxon>Dikarya</taxon>
        <taxon>Ascomycota</taxon>
        <taxon>Pezizomycotina</taxon>
        <taxon>Eurotiomycetes</taxon>
        <taxon>Eurotiomycetidae</taxon>
        <taxon>Eurotiales</taxon>
        <taxon>Aspergillaceae</taxon>
        <taxon>Penicillium</taxon>
    </lineage>
</organism>
<reference evidence="2" key="1">
    <citation type="submission" date="2022-11" db="EMBL/GenBank/DDBJ databases">
        <authorList>
            <person name="Petersen C."/>
        </authorList>
    </citation>
    <scope>NUCLEOTIDE SEQUENCE</scope>
    <source>
        <strain evidence="2">IBT 19713</strain>
    </source>
</reference>
<dbReference type="EMBL" id="JAPQKS010000003">
    <property type="protein sequence ID" value="KAJ5238733.1"/>
    <property type="molecule type" value="Genomic_DNA"/>
</dbReference>
<dbReference type="RefSeq" id="XP_058331652.1">
    <property type="nucleotide sequence ID" value="XM_058472649.1"/>
</dbReference>
<protein>
    <submittedName>
        <fullName evidence="2">Uncharacterized protein</fullName>
    </submittedName>
</protein>
<sequence length="141" mass="16006">MIKILKLPTSSCFTIPYLVSLMFFTPFDSSNCFNAGFAQRASGVVVFHVFFILLFFSLFTSNKTHPLERDRPTATDPEIMAPLTVIHVVHLSLDDVSLFVFSRLKTSGNSSGKEENKYRCNSVVLWNQHSRTVRLMPTILQ</sequence>
<reference evidence="2" key="2">
    <citation type="journal article" date="2023" name="IMA Fungus">
        <title>Comparative genomic study of the Penicillium genus elucidates a diverse pangenome and 15 lateral gene transfer events.</title>
        <authorList>
            <person name="Petersen C."/>
            <person name="Sorensen T."/>
            <person name="Nielsen M.R."/>
            <person name="Sondergaard T.E."/>
            <person name="Sorensen J.L."/>
            <person name="Fitzpatrick D.A."/>
            <person name="Frisvad J.C."/>
            <person name="Nielsen K.L."/>
        </authorList>
    </citation>
    <scope>NUCLEOTIDE SEQUENCE</scope>
    <source>
        <strain evidence="2">IBT 19713</strain>
    </source>
</reference>
<dbReference type="AlphaFoldDB" id="A0A9W9TS66"/>
<evidence type="ECO:0000313" key="2">
    <source>
        <dbReference type="EMBL" id="KAJ5238733.1"/>
    </source>
</evidence>
<feature type="transmembrane region" description="Helical" evidence="1">
    <location>
        <begin position="37"/>
        <end position="59"/>
    </location>
</feature>
<gene>
    <name evidence="2" type="ORF">N7468_003352</name>
</gene>
<dbReference type="Proteomes" id="UP001150941">
    <property type="component" value="Unassembled WGS sequence"/>
</dbReference>
<comment type="caution">
    <text evidence="2">The sequence shown here is derived from an EMBL/GenBank/DDBJ whole genome shotgun (WGS) entry which is preliminary data.</text>
</comment>
<feature type="transmembrane region" description="Helical" evidence="1">
    <location>
        <begin position="7"/>
        <end position="25"/>
    </location>
</feature>
<name>A0A9W9TS66_9EURO</name>
<proteinExistence type="predicted"/>
<evidence type="ECO:0000256" key="1">
    <source>
        <dbReference type="SAM" id="Phobius"/>
    </source>
</evidence>
<accession>A0A9W9TS66</accession>
<dbReference type="GeneID" id="83199952"/>
<evidence type="ECO:0000313" key="3">
    <source>
        <dbReference type="Proteomes" id="UP001150941"/>
    </source>
</evidence>
<keyword evidence="1" id="KW-0472">Membrane</keyword>
<keyword evidence="3" id="KW-1185">Reference proteome</keyword>
<keyword evidence="1" id="KW-0812">Transmembrane</keyword>
<keyword evidence="1" id="KW-1133">Transmembrane helix</keyword>